<keyword evidence="1" id="KW-0812">Transmembrane</keyword>
<evidence type="ECO:0000313" key="2">
    <source>
        <dbReference type="EMBL" id="HHJ64141.1"/>
    </source>
</evidence>
<dbReference type="Proteomes" id="UP000885792">
    <property type="component" value="Unassembled WGS sequence"/>
</dbReference>
<comment type="caution">
    <text evidence="2">The sequence shown here is derived from an EMBL/GenBank/DDBJ whole genome shotgun (WGS) entry which is preliminary data.</text>
</comment>
<proteinExistence type="predicted"/>
<evidence type="ECO:0000256" key="1">
    <source>
        <dbReference type="SAM" id="Phobius"/>
    </source>
</evidence>
<gene>
    <name evidence="2" type="ORF">ENJ61_04460</name>
</gene>
<sequence>MIGSEVLGKLRDRLESDVHLKEVIRGSATFLILRILGMMVAYAFTLLVTRKLGASAWGIFALSFTVLQIASVLSRLGL</sequence>
<accession>A0A7C5QEK1</accession>
<feature type="transmembrane region" description="Helical" evidence="1">
    <location>
        <begin position="28"/>
        <end position="48"/>
    </location>
</feature>
<dbReference type="AlphaFoldDB" id="A0A7C5QEK1"/>
<feature type="non-terminal residue" evidence="2">
    <location>
        <position position="78"/>
    </location>
</feature>
<feature type="transmembrane region" description="Helical" evidence="1">
    <location>
        <begin position="54"/>
        <end position="73"/>
    </location>
</feature>
<name>A0A7C5QEK1_AQUAO</name>
<keyword evidence="1" id="KW-0472">Membrane</keyword>
<reference evidence="2" key="1">
    <citation type="journal article" date="2020" name="mSystems">
        <title>Genome- and Community-Level Interaction Insights into Carbon Utilization and Element Cycling Functions of Hydrothermarchaeota in Hydrothermal Sediment.</title>
        <authorList>
            <person name="Zhou Z."/>
            <person name="Liu Y."/>
            <person name="Xu W."/>
            <person name="Pan J."/>
            <person name="Luo Z.H."/>
            <person name="Li M."/>
        </authorList>
    </citation>
    <scope>NUCLEOTIDE SEQUENCE [LARGE SCALE GENOMIC DNA]</scope>
    <source>
        <strain evidence="2">HyVt-501</strain>
    </source>
</reference>
<organism evidence="2">
    <name type="scientific">Aquifex aeolicus</name>
    <dbReference type="NCBI Taxonomy" id="63363"/>
    <lineage>
        <taxon>Bacteria</taxon>
        <taxon>Pseudomonadati</taxon>
        <taxon>Aquificota</taxon>
        <taxon>Aquificia</taxon>
        <taxon>Aquificales</taxon>
        <taxon>Aquificaceae</taxon>
        <taxon>Aquifex</taxon>
    </lineage>
</organism>
<dbReference type="EMBL" id="DRNB01000162">
    <property type="protein sequence ID" value="HHJ64141.1"/>
    <property type="molecule type" value="Genomic_DNA"/>
</dbReference>
<protein>
    <submittedName>
        <fullName evidence="2">Uncharacterized protein</fullName>
    </submittedName>
</protein>
<keyword evidence="1" id="KW-1133">Transmembrane helix</keyword>